<feature type="transmembrane region" description="Helical" evidence="5">
    <location>
        <begin position="300"/>
        <end position="318"/>
    </location>
</feature>
<feature type="transmembrane region" description="Helical" evidence="5">
    <location>
        <begin position="339"/>
        <end position="359"/>
    </location>
</feature>
<feature type="transmembrane region" description="Helical" evidence="5">
    <location>
        <begin position="151"/>
        <end position="173"/>
    </location>
</feature>
<proteinExistence type="predicted"/>
<evidence type="ECO:0000259" key="6">
    <source>
        <dbReference type="Pfam" id="PF00999"/>
    </source>
</evidence>
<dbReference type="RefSeq" id="WP_102228034.1">
    <property type="nucleotide sequence ID" value="NZ_PNFY01000035.1"/>
</dbReference>
<feature type="transmembrane region" description="Helical" evidence="5">
    <location>
        <begin position="371"/>
        <end position="391"/>
    </location>
</feature>
<dbReference type="PANTHER" id="PTHR43021">
    <property type="entry name" value="NA(+)/H(+) ANTIPORTER-RELATED"/>
    <property type="match status" value="1"/>
</dbReference>
<reference evidence="7 8" key="1">
    <citation type="submission" date="2017-09" db="EMBL/GenBank/DDBJ databases">
        <title>Bacterial strain isolated from the female urinary microbiota.</title>
        <authorList>
            <person name="Thomas-White K."/>
            <person name="Kumar N."/>
            <person name="Forster S."/>
            <person name="Putonti C."/>
            <person name="Lawley T."/>
            <person name="Wolfe A.J."/>
        </authorList>
    </citation>
    <scope>NUCLEOTIDE SEQUENCE [LARGE SCALE GENOMIC DNA]</scope>
    <source>
        <strain evidence="7 8">UMB0852</strain>
    </source>
</reference>
<evidence type="ECO:0000256" key="1">
    <source>
        <dbReference type="ARBA" id="ARBA00004141"/>
    </source>
</evidence>
<dbReference type="InterPro" id="IPR006153">
    <property type="entry name" value="Cation/H_exchanger_TM"/>
</dbReference>
<dbReference type="AlphaFoldDB" id="A0A2N6SL55"/>
<keyword evidence="2 5" id="KW-0812">Transmembrane</keyword>
<feature type="transmembrane region" description="Helical" evidence="5">
    <location>
        <begin position="119"/>
        <end position="139"/>
    </location>
</feature>
<feature type="transmembrane region" description="Helical" evidence="5">
    <location>
        <begin position="185"/>
        <end position="208"/>
    </location>
</feature>
<evidence type="ECO:0000256" key="2">
    <source>
        <dbReference type="ARBA" id="ARBA00022692"/>
    </source>
</evidence>
<accession>A0A2N6SL55</accession>
<organism evidence="7 8">
    <name type="scientific">Dolosicoccus paucivorans</name>
    <dbReference type="NCBI Taxonomy" id="84521"/>
    <lineage>
        <taxon>Bacteria</taxon>
        <taxon>Bacillati</taxon>
        <taxon>Bacillota</taxon>
        <taxon>Bacilli</taxon>
        <taxon>Lactobacillales</taxon>
        <taxon>Aerococcaceae</taxon>
        <taxon>Dolosicoccus</taxon>
    </lineage>
</organism>
<dbReference type="GO" id="GO:1902600">
    <property type="term" value="P:proton transmembrane transport"/>
    <property type="evidence" value="ECO:0007669"/>
    <property type="project" value="InterPro"/>
</dbReference>
<evidence type="ECO:0000256" key="3">
    <source>
        <dbReference type="ARBA" id="ARBA00022989"/>
    </source>
</evidence>
<comment type="subcellular location">
    <subcellularLocation>
        <location evidence="1">Membrane</location>
        <topology evidence="1">Multi-pass membrane protein</topology>
    </subcellularLocation>
</comment>
<evidence type="ECO:0000313" key="7">
    <source>
        <dbReference type="EMBL" id="PMC57805.1"/>
    </source>
</evidence>
<keyword evidence="3 5" id="KW-1133">Transmembrane helix</keyword>
<sequence length="405" mass="43736">MGLLRLLFGLGLAFMMGELMRKLRMPAILGWLIAGMTIGPYALSIISQPMMDSSWYQLLKNFFEIGIGCLLGTELRFDDLKKSGKQILAITLIQSLGTFIFVTLVFGVIFYFINVPFYVALLIGSIALATAPAPALSVVQEYDAKGPVTSTLIPITVLDDVVAIIVFFGVISFVTATNTGQSTSFLLTLVSMIGLPLVIGSIVGYLVTPLLKKYKSLNQTRLIVIVGAIINVTIGALINRFVFGFPMVNFTLIGLAFSAVFTNLVSQEQLVQIMEATGLFVRISLLNVITSLGAALDYHLIVGSGFFTFLYIAARTVGKYFNTRIGAYLTGMPKTVQKYLGLTLLTHSGVSLVFTDAASSTLSMFDPKSALLIQGTIAAAAIINEIIAVLLSKKAFEWAGEIQTD</sequence>
<dbReference type="PANTHER" id="PTHR43021:SF2">
    <property type="entry name" value="CATION_H+ EXCHANGER DOMAIN-CONTAINING PROTEIN"/>
    <property type="match status" value="1"/>
</dbReference>
<evidence type="ECO:0000313" key="8">
    <source>
        <dbReference type="Proteomes" id="UP000235682"/>
    </source>
</evidence>
<evidence type="ECO:0000256" key="4">
    <source>
        <dbReference type="ARBA" id="ARBA00023136"/>
    </source>
</evidence>
<protein>
    <submittedName>
        <fullName evidence="7">Potassium transporter</fullName>
    </submittedName>
</protein>
<dbReference type="InterPro" id="IPR038770">
    <property type="entry name" value="Na+/solute_symporter_sf"/>
</dbReference>
<dbReference type="GO" id="GO:0015297">
    <property type="term" value="F:antiporter activity"/>
    <property type="evidence" value="ECO:0007669"/>
    <property type="project" value="InterPro"/>
</dbReference>
<dbReference type="OrthoDB" id="9778229at2"/>
<feature type="transmembrane region" description="Helical" evidence="5">
    <location>
        <begin position="25"/>
        <end position="43"/>
    </location>
</feature>
<feature type="transmembrane region" description="Helical" evidence="5">
    <location>
        <begin position="220"/>
        <end position="238"/>
    </location>
</feature>
<evidence type="ECO:0000256" key="5">
    <source>
        <dbReference type="SAM" id="Phobius"/>
    </source>
</evidence>
<dbReference type="Proteomes" id="UP000235682">
    <property type="component" value="Unassembled WGS sequence"/>
</dbReference>
<dbReference type="EMBL" id="PNHE01000044">
    <property type="protein sequence ID" value="PMC57805.1"/>
    <property type="molecule type" value="Genomic_DNA"/>
</dbReference>
<feature type="domain" description="Cation/H+ exchanger transmembrane" evidence="6">
    <location>
        <begin position="13"/>
        <end position="375"/>
    </location>
</feature>
<comment type="caution">
    <text evidence="7">The sequence shown here is derived from an EMBL/GenBank/DDBJ whole genome shotgun (WGS) entry which is preliminary data.</text>
</comment>
<dbReference type="Gene3D" id="1.20.1530.20">
    <property type="match status" value="1"/>
</dbReference>
<dbReference type="GO" id="GO:0016020">
    <property type="term" value="C:membrane"/>
    <property type="evidence" value="ECO:0007669"/>
    <property type="project" value="UniProtKB-SubCell"/>
</dbReference>
<keyword evidence="4 5" id="KW-0472">Membrane</keyword>
<gene>
    <name evidence="7" type="ORF">CJ205_07665</name>
</gene>
<feature type="transmembrane region" description="Helical" evidence="5">
    <location>
        <begin position="244"/>
        <end position="264"/>
    </location>
</feature>
<feature type="transmembrane region" description="Helical" evidence="5">
    <location>
        <begin position="276"/>
        <end position="294"/>
    </location>
</feature>
<keyword evidence="8" id="KW-1185">Reference proteome</keyword>
<feature type="transmembrane region" description="Helical" evidence="5">
    <location>
        <begin position="87"/>
        <end position="113"/>
    </location>
</feature>
<name>A0A2N6SL55_9LACT</name>
<dbReference type="STRING" id="84521.SAMN04487994_103011"/>
<dbReference type="Pfam" id="PF00999">
    <property type="entry name" value="Na_H_Exchanger"/>
    <property type="match status" value="1"/>
</dbReference>